<reference evidence="2" key="1">
    <citation type="journal article" date="2024" name="J. Gen. Virol.">
        <title>Novel phages of Pseudomonas syringae unveil numerous potential auxiliary metabolic genes.</title>
        <authorList>
            <person name="Feltin C."/>
            <person name="Garneau J.R."/>
            <person name="Morris C.E."/>
            <person name="Berard A."/>
            <person name="Torres-Barcelo C."/>
        </authorList>
    </citation>
    <scope>NUCLEOTIDE SEQUENCE</scope>
</reference>
<feature type="region of interest" description="Disordered" evidence="1">
    <location>
        <begin position="234"/>
        <end position="269"/>
    </location>
</feature>
<accession>A0AAU6VZQ3</accession>
<evidence type="ECO:0000256" key="1">
    <source>
        <dbReference type="SAM" id="MobiDB-lite"/>
    </source>
</evidence>
<gene>
    <name evidence="2" type="ORF">Lyrsu03_00006</name>
</gene>
<feature type="region of interest" description="Disordered" evidence="1">
    <location>
        <begin position="680"/>
        <end position="707"/>
    </location>
</feature>
<feature type="compositionally biased region" description="Basic and acidic residues" evidence="1">
    <location>
        <begin position="252"/>
        <end position="261"/>
    </location>
</feature>
<feature type="compositionally biased region" description="Acidic residues" evidence="1">
    <location>
        <begin position="234"/>
        <end position="248"/>
    </location>
</feature>
<dbReference type="EMBL" id="PP179314">
    <property type="protein sequence ID" value="XAI69804.1"/>
    <property type="molecule type" value="Genomic_DNA"/>
</dbReference>
<protein>
    <submittedName>
        <fullName evidence="2">Portal protein</fullName>
    </submittedName>
</protein>
<organism evidence="2">
    <name type="scientific">Pseudomonas phage Lyrsu03</name>
    <dbReference type="NCBI Taxonomy" id="3138537"/>
    <lineage>
        <taxon>Viruses</taxon>
    </lineage>
</organism>
<sequence>MAKKIKPMDDEAVQAHVQQWLNDSLDYNVSELSDQRAKSLDYYFGKPFGNEQQGKSQIVSRDIQETVDWIMPSLMKVFHSGGEVVKFNPQNAEDIPLAEQETEYVNYLFNRRNEGFKIMFDWFQDALIMKTGIAKVYVEDVPNPKFDRFDGLDEATVADIISDPKVELIARTQNDDGTFHIKIRTDNTKRAIKVCVVPPENFLIDRSATCLEDAQFMCHRQQQTISWLRANGVPEDDLESMPSDEYEYSDSTPEKLSRDNFDQSGQFGYQGGSTAEANRKVWVSECYVQLDVDGDGYAELRRIVMAGDYIMSNEAWDSRPFADITPARIAHKFFGMSIYDKIKDIQEIRSVLMRNIMDNIYRTNTGRYAVVDGQVNLEDLISNETSGIVRMKTQGAVTPLPTPGLTGDVYNMLDRLEADRGKRTGVSDRSRGLDENTLHSNQAATSVNQLMTAAEQQIDLIARMFAETGVKKLFQLLHEHAIKYQDQEEVFELRGQYVAVNPANWRQRYDMSVTVGVGNMNKDQQLIHLTRMFEMTQAIIQGGGMGILTSEKNIYNILKEMTENAGYKDVNKYWTDPSSPEAQQAAQQKAEADAKPKPDDIKAQAQMATAQSGQMKVQADSQAAQVEAQVKLAKIELEKQLATIQLRQISLQEQELELERDKFMWERAKNEAEFELEREQNRAVALGDGKVPETTKRNTKKASTPVK</sequence>
<dbReference type="Pfam" id="PF23899">
    <property type="entry name" value="SU10_portal"/>
    <property type="match status" value="1"/>
</dbReference>
<evidence type="ECO:0000313" key="2">
    <source>
        <dbReference type="EMBL" id="XAI69804.1"/>
    </source>
</evidence>
<name>A0AAU6VZQ3_9VIRU</name>
<dbReference type="InterPro" id="IPR056909">
    <property type="entry name" value="SU10_portal"/>
</dbReference>
<feature type="region of interest" description="Disordered" evidence="1">
    <location>
        <begin position="572"/>
        <end position="598"/>
    </location>
</feature>
<proteinExistence type="predicted"/>
<feature type="compositionally biased region" description="Low complexity" evidence="1">
    <location>
        <begin position="576"/>
        <end position="589"/>
    </location>
</feature>